<evidence type="ECO:0000259" key="4">
    <source>
        <dbReference type="Pfam" id="PF04355"/>
    </source>
</evidence>
<dbReference type="OrthoDB" id="7203955at2"/>
<proteinExistence type="predicted"/>
<sequence length="149" mass="16540">MTARSKRWKLAILGLCLTVVVACTTQYRNHGYVPLEEDLAKLKVGVDTRDSVAEAVGTPSAGGVLNKSGYYYVRTRVRHYGARRPKVLERQMVAITFDSSERVKKIARYNLEDGQEVPIARRVTDNGIEDESVLKKVLGNIGNISPTGF</sequence>
<keyword evidence="6" id="KW-1185">Reference proteome</keyword>
<accession>A0A4V6F1Y9</accession>
<evidence type="ECO:0000256" key="2">
    <source>
        <dbReference type="ARBA" id="ARBA00023136"/>
    </source>
</evidence>
<dbReference type="Pfam" id="PF04355">
    <property type="entry name" value="BamE"/>
    <property type="match status" value="1"/>
</dbReference>
<feature type="signal peptide" evidence="3">
    <location>
        <begin position="1"/>
        <end position="22"/>
    </location>
</feature>
<keyword evidence="1 3" id="KW-0732">Signal</keyword>
<reference evidence="5 6" key="1">
    <citation type="submission" date="2019-04" db="EMBL/GenBank/DDBJ databases">
        <title>Genome sequence of Pelagicola litoralis CL-ES2.</title>
        <authorList>
            <person name="Cao J."/>
        </authorList>
    </citation>
    <scope>NUCLEOTIDE SEQUENCE [LARGE SCALE GENOMIC DNA]</scope>
    <source>
        <strain evidence="5 6">CL-ES2</strain>
    </source>
</reference>
<dbReference type="PROSITE" id="PS51257">
    <property type="entry name" value="PROKAR_LIPOPROTEIN"/>
    <property type="match status" value="1"/>
</dbReference>
<name>A0A4V6F1Y9_9RHOB</name>
<dbReference type="Proteomes" id="UP000306575">
    <property type="component" value="Unassembled WGS sequence"/>
</dbReference>
<evidence type="ECO:0000256" key="3">
    <source>
        <dbReference type="SAM" id="SignalP"/>
    </source>
</evidence>
<evidence type="ECO:0000313" key="5">
    <source>
        <dbReference type="EMBL" id="TKZ20631.1"/>
    </source>
</evidence>
<dbReference type="RefSeq" id="WP_138016280.1">
    <property type="nucleotide sequence ID" value="NZ_SULI01000010.1"/>
</dbReference>
<protein>
    <submittedName>
        <fullName evidence="5">Outer membrane protein assembly factor BamE</fullName>
    </submittedName>
</protein>
<dbReference type="GO" id="GO:0019867">
    <property type="term" value="C:outer membrane"/>
    <property type="evidence" value="ECO:0007669"/>
    <property type="project" value="InterPro"/>
</dbReference>
<feature type="chain" id="PRO_5020758021" evidence="3">
    <location>
        <begin position="23"/>
        <end position="149"/>
    </location>
</feature>
<dbReference type="AlphaFoldDB" id="A0A4V6F1Y9"/>
<evidence type="ECO:0000256" key="1">
    <source>
        <dbReference type="ARBA" id="ARBA00022729"/>
    </source>
</evidence>
<gene>
    <name evidence="5" type="ORF">FAP39_10110</name>
</gene>
<dbReference type="EMBL" id="SULI01000010">
    <property type="protein sequence ID" value="TKZ20631.1"/>
    <property type="molecule type" value="Genomic_DNA"/>
</dbReference>
<organism evidence="5 6">
    <name type="scientific">Shimia litoralis</name>
    <dbReference type="NCBI Taxonomy" id="420403"/>
    <lineage>
        <taxon>Bacteria</taxon>
        <taxon>Pseudomonadati</taxon>
        <taxon>Pseudomonadota</taxon>
        <taxon>Alphaproteobacteria</taxon>
        <taxon>Rhodobacterales</taxon>
        <taxon>Roseobacteraceae</taxon>
    </lineage>
</organism>
<dbReference type="InterPro" id="IPR037873">
    <property type="entry name" value="BamE-like"/>
</dbReference>
<comment type="caution">
    <text evidence="5">The sequence shown here is derived from an EMBL/GenBank/DDBJ whole genome shotgun (WGS) entry which is preliminary data.</text>
</comment>
<dbReference type="InterPro" id="IPR007450">
    <property type="entry name" value="BamE_dom"/>
</dbReference>
<feature type="domain" description="Outer membrane protein assembly factor BamE" evidence="4">
    <location>
        <begin position="31"/>
        <end position="106"/>
    </location>
</feature>
<keyword evidence="2" id="KW-0472">Membrane</keyword>
<evidence type="ECO:0000313" key="6">
    <source>
        <dbReference type="Proteomes" id="UP000306575"/>
    </source>
</evidence>
<dbReference type="Gene3D" id="3.30.1450.10">
    <property type="match status" value="1"/>
</dbReference>